<dbReference type="Proteomes" id="UP000284375">
    <property type="component" value="Unassembled WGS sequence"/>
</dbReference>
<dbReference type="Pfam" id="PF00596">
    <property type="entry name" value="Aldolase_II"/>
    <property type="match status" value="1"/>
</dbReference>
<name>A0A423VVC5_CYTCH</name>
<keyword evidence="3" id="KW-1185">Reference proteome</keyword>
<dbReference type="OrthoDB" id="2932980at2759"/>
<dbReference type="PANTHER" id="PTHR10672:SF41">
    <property type="entry name" value="CLASS II ALDOLASE_ADDUCIN DOMAIN PROTEIN (AFU_ORTHOLOGUE AFUA_3G01330)"/>
    <property type="match status" value="1"/>
</dbReference>
<reference evidence="2 3" key="1">
    <citation type="submission" date="2015-09" db="EMBL/GenBank/DDBJ databases">
        <title>Host preference determinants of Valsa canker pathogens revealed by comparative genomics.</title>
        <authorList>
            <person name="Yin Z."/>
            <person name="Huang L."/>
        </authorList>
    </citation>
    <scope>NUCLEOTIDE SEQUENCE [LARGE SCALE GENOMIC DNA]</scope>
    <source>
        <strain evidence="2 3">YSFL</strain>
    </source>
</reference>
<feature type="domain" description="Class II aldolase/adducin N-terminal" evidence="1">
    <location>
        <begin position="16"/>
        <end position="210"/>
    </location>
</feature>
<dbReference type="InterPro" id="IPR001303">
    <property type="entry name" value="Aldolase_II/adducin_N"/>
</dbReference>
<comment type="caution">
    <text evidence="2">The sequence shown here is derived from an EMBL/GenBank/DDBJ whole genome shotgun (WGS) entry which is preliminary data.</text>
</comment>
<dbReference type="STRING" id="252740.A0A423VVC5"/>
<dbReference type="SMART" id="SM01007">
    <property type="entry name" value="Aldolase_II"/>
    <property type="match status" value="1"/>
</dbReference>
<proteinExistence type="predicted"/>
<dbReference type="SUPFAM" id="SSF53639">
    <property type="entry name" value="AraD/HMP-PK domain-like"/>
    <property type="match status" value="1"/>
</dbReference>
<dbReference type="PANTHER" id="PTHR10672">
    <property type="entry name" value="ADDUCIN"/>
    <property type="match status" value="1"/>
</dbReference>
<dbReference type="InterPro" id="IPR036409">
    <property type="entry name" value="Aldolase_II/adducin_N_sf"/>
</dbReference>
<dbReference type="GO" id="GO:0051015">
    <property type="term" value="F:actin filament binding"/>
    <property type="evidence" value="ECO:0007669"/>
    <property type="project" value="TreeGrafter"/>
</dbReference>
<accession>A0A423VVC5</accession>
<evidence type="ECO:0000313" key="2">
    <source>
        <dbReference type="EMBL" id="ROV94930.1"/>
    </source>
</evidence>
<dbReference type="InterPro" id="IPR051017">
    <property type="entry name" value="Aldolase-II_Adducin_sf"/>
</dbReference>
<dbReference type="EMBL" id="LJZO01000026">
    <property type="protein sequence ID" value="ROV94930.1"/>
    <property type="molecule type" value="Genomic_DNA"/>
</dbReference>
<dbReference type="GO" id="GO:0005856">
    <property type="term" value="C:cytoskeleton"/>
    <property type="evidence" value="ECO:0007669"/>
    <property type="project" value="TreeGrafter"/>
</dbReference>
<gene>
    <name evidence="2" type="ORF">VSDG_07119</name>
</gene>
<evidence type="ECO:0000259" key="1">
    <source>
        <dbReference type="SMART" id="SM01007"/>
    </source>
</evidence>
<sequence length="271" mass="29769">MELDNTQRILLAVLQRNFIDGCHILHYHGVLDAYGHLSVRHPFNPQAFIMSRSMAPGTISSPDDLIEYHVSNAEPLDPGSVKGFAERHIHSEVYKRHADVQAVIHSHAESVIPYTISGVPLRPCYHMAGFLGLGEQGCPAVYDAADFFLEDDVPDMLVRNSHLGVALAACFDSGSVVTLMRGHGLTVISDGIEEVVSRAVYTMKNASIQTAALMTQTAFAAQSGQDVQSGLKFLDMKESRAATNMSKWSAQRPWKLWVREVEACGLYLNTA</sequence>
<organism evidence="2 3">
    <name type="scientific">Cytospora chrysosperma</name>
    <name type="common">Cytospora canker fungus</name>
    <name type="synonym">Sphaeria chrysosperma</name>
    <dbReference type="NCBI Taxonomy" id="252740"/>
    <lineage>
        <taxon>Eukaryota</taxon>
        <taxon>Fungi</taxon>
        <taxon>Dikarya</taxon>
        <taxon>Ascomycota</taxon>
        <taxon>Pezizomycotina</taxon>
        <taxon>Sordariomycetes</taxon>
        <taxon>Sordariomycetidae</taxon>
        <taxon>Diaporthales</taxon>
        <taxon>Cytosporaceae</taxon>
        <taxon>Cytospora</taxon>
    </lineage>
</organism>
<dbReference type="AlphaFoldDB" id="A0A423VVC5"/>
<evidence type="ECO:0000313" key="3">
    <source>
        <dbReference type="Proteomes" id="UP000284375"/>
    </source>
</evidence>
<dbReference type="Gene3D" id="3.40.225.10">
    <property type="entry name" value="Class II aldolase/adducin N-terminal domain"/>
    <property type="match status" value="1"/>
</dbReference>
<protein>
    <recommendedName>
        <fullName evidence="1">Class II aldolase/adducin N-terminal domain-containing protein</fullName>
    </recommendedName>
</protein>